<evidence type="ECO:0000313" key="3">
    <source>
        <dbReference type="Proteomes" id="UP000182573"/>
    </source>
</evidence>
<feature type="region of interest" description="Disordered" evidence="1">
    <location>
        <begin position="43"/>
        <end position="89"/>
    </location>
</feature>
<reference evidence="2 3" key="1">
    <citation type="submission" date="2016-10" db="EMBL/GenBank/DDBJ databases">
        <authorList>
            <person name="de Groot N.N."/>
        </authorList>
    </citation>
    <scope>NUCLEOTIDE SEQUENCE [LARGE SCALE GENOMIC DNA]</scope>
    <source>
        <strain evidence="2 3">DSM 3756</strain>
    </source>
</reference>
<sequence length="89" mass="9754">MQGNSLTVEFQRAWETSYSPMGGSVRELDDEAVEDLHGWMTDAFENTAEEESRSGSEQQTETDSSDRTLPVTTSVPSEQASLGAFESSD</sequence>
<name>A0A1H3AHC6_HALVA</name>
<dbReference type="Proteomes" id="UP000182573">
    <property type="component" value="Unassembled WGS sequence"/>
</dbReference>
<feature type="compositionally biased region" description="Polar residues" evidence="1">
    <location>
        <begin position="70"/>
        <end position="80"/>
    </location>
</feature>
<organism evidence="2 3">
    <name type="scientific">Haloarcula vallismortis</name>
    <name type="common">Halobacterium vallismortis</name>
    <dbReference type="NCBI Taxonomy" id="28442"/>
    <lineage>
        <taxon>Archaea</taxon>
        <taxon>Methanobacteriati</taxon>
        <taxon>Methanobacteriota</taxon>
        <taxon>Stenosarchaea group</taxon>
        <taxon>Halobacteria</taxon>
        <taxon>Halobacteriales</taxon>
        <taxon>Haloarculaceae</taxon>
        <taxon>Haloarcula</taxon>
    </lineage>
</organism>
<gene>
    <name evidence="2" type="ORF">SAMN05443574_12511</name>
</gene>
<proteinExistence type="predicted"/>
<dbReference type="STRING" id="28442.SAMN05443574_12511"/>
<protein>
    <submittedName>
        <fullName evidence="2">Uncharacterized protein</fullName>
    </submittedName>
</protein>
<evidence type="ECO:0000256" key="1">
    <source>
        <dbReference type="SAM" id="MobiDB-lite"/>
    </source>
</evidence>
<evidence type="ECO:0000313" key="2">
    <source>
        <dbReference type="EMBL" id="SDX29120.1"/>
    </source>
</evidence>
<dbReference type="AlphaFoldDB" id="A0A1H3AHC6"/>
<dbReference type="EMBL" id="FNOF01000025">
    <property type="protein sequence ID" value="SDX29120.1"/>
    <property type="molecule type" value="Genomic_DNA"/>
</dbReference>
<accession>A0A1H3AHC6</accession>